<dbReference type="RefSeq" id="WP_344869171.1">
    <property type="nucleotide sequence ID" value="NZ_BAAAZN010000033.1"/>
</dbReference>
<keyword evidence="4" id="KW-1185">Reference proteome</keyword>
<evidence type="ECO:0000313" key="4">
    <source>
        <dbReference type="Proteomes" id="UP001500689"/>
    </source>
</evidence>
<evidence type="ECO:0000313" key="3">
    <source>
        <dbReference type="EMBL" id="GAA3586433.1"/>
    </source>
</evidence>
<organism evidence="3 4">
    <name type="scientific">Amycolatopsis ultiminotia</name>
    <dbReference type="NCBI Taxonomy" id="543629"/>
    <lineage>
        <taxon>Bacteria</taxon>
        <taxon>Bacillati</taxon>
        <taxon>Actinomycetota</taxon>
        <taxon>Actinomycetes</taxon>
        <taxon>Pseudonocardiales</taxon>
        <taxon>Pseudonocardiaceae</taxon>
        <taxon>Amycolatopsis</taxon>
    </lineage>
</organism>
<dbReference type="InterPro" id="IPR000182">
    <property type="entry name" value="GNAT_dom"/>
</dbReference>
<evidence type="ECO:0000256" key="1">
    <source>
        <dbReference type="SAM" id="MobiDB-lite"/>
    </source>
</evidence>
<comment type="caution">
    <text evidence="3">The sequence shown here is derived from an EMBL/GenBank/DDBJ whole genome shotgun (WGS) entry which is preliminary data.</text>
</comment>
<name>A0ABP6YMS2_9PSEU</name>
<gene>
    <name evidence="3" type="ORF">GCM10022222_83900</name>
</gene>
<dbReference type="Proteomes" id="UP001500689">
    <property type="component" value="Unassembled WGS sequence"/>
</dbReference>
<accession>A0ABP6YMS2</accession>
<feature type="domain" description="N-acetyltransferase" evidence="2">
    <location>
        <begin position="18"/>
        <end position="153"/>
    </location>
</feature>
<dbReference type="EMBL" id="BAAAZN010000033">
    <property type="protein sequence ID" value="GAA3586433.1"/>
    <property type="molecule type" value="Genomic_DNA"/>
</dbReference>
<dbReference type="InterPro" id="IPR016181">
    <property type="entry name" value="Acyl_CoA_acyltransferase"/>
</dbReference>
<protein>
    <recommendedName>
        <fullName evidence="2">N-acetyltransferase domain-containing protein</fullName>
    </recommendedName>
</protein>
<feature type="region of interest" description="Disordered" evidence="1">
    <location>
        <begin position="152"/>
        <end position="192"/>
    </location>
</feature>
<proteinExistence type="predicted"/>
<dbReference type="SUPFAM" id="SSF55729">
    <property type="entry name" value="Acyl-CoA N-acyltransferases (Nat)"/>
    <property type="match status" value="1"/>
</dbReference>
<dbReference type="Pfam" id="PF00583">
    <property type="entry name" value="Acetyltransf_1"/>
    <property type="match status" value="1"/>
</dbReference>
<dbReference type="PROSITE" id="PS51186">
    <property type="entry name" value="GNAT"/>
    <property type="match status" value="1"/>
</dbReference>
<reference evidence="4" key="1">
    <citation type="journal article" date="2019" name="Int. J. Syst. Evol. Microbiol.">
        <title>The Global Catalogue of Microorganisms (GCM) 10K type strain sequencing project: providing services to taxonomists for standard genome sequencing and annotation.</title>
        <authorList>
            <consortium name="The Broad Institute Genomics Platform"/>
            <consortium name="The Broad Institute Genome Sequencing Center for Infectious Disease"/>
            <person name="Wu L."/>
            <person name="Ma J."/>
        </authorList>
    </citation>
    <scope>NUCLEOTIDE SEQUENCE [LARGE SCALE GENOMIC DNA]</scope>
    <source>
        <strain evidence="4">JCM 16898</strain>
    </source>
</reference>
<evidence type="ECO:0000259" key="2">
    <source>
        <dbReference type="PROSITE" id="PS51186"/>
    </source>
</evidence>
<sequence>MTAVIGQVRPATADTVAEVVRACSPESVRRRFTLGRAPDPDQVLVRYHRFLLAGVALVAERDGVPAGLLNAVPDGERTVELGLLVADPWQRQGIGRGLVGLVTGGPRWRGRTVHATVQAGNAAAEGPLRSCGFRVVPGFGWAEREFEFIVGEESPDGGTSGQGPDGLQRRTAVAHTGAAGYRDARGGGTREGATRVTAALLPRW</sequence>
<dbReference type="Gene3D" id="3.40.630.30">
    <property type="match status" value="1"/>
</dbReference>